<dbReference type="Proteomes" id="UP000694560">
    <property type="component" value="Unplaced"/>
</dbReference>
<reference evidence="1" key="1">
    <citation type="submission" date="2025-08" db="UniProtKB">
        <authorList>
            <consortium name="Ensembl"/>
        </authorList>
    </citation>
    <scope>IDENTIFICATION</scope>
</reference>
<dbReference type="GO" id="GO:0003874">
    <property type="term" value="F:6-pyruvoyltetrahydropterin synthase activity"/>
    <property type="evidence" value="ECO:0007669"/>
    <property type="project" value="InterPro"/>
</dbReference>
<keyword evidence="2" id="KW-1185">Reference proteome</keyword>
<dbReference type="OrthoDB" id="14045at2759"/>
<dbReference type="SUPFAM" id="SSF55620">
    <property type="entry name" value="Tetrahydrobiopterin biosynthesis enzymes-like"/>
    <property type="match status" value="1"/>
</dbReference>
<reference evidence="1" key="2">
    <citation type="submission" date="2025-09" db="UniProtKB">
        <authorList>
            <consortium name="Ensembl"/>
        </authorList>
    </citation>
    <scope>IDENTIFICATION</scope>
</reference>
<accession>A0A8C5TCA1</accession>
<name>A0A8C5TCA1_9PASS</name>
<proteinExistence type="predicted"/>
<dbReference type="PROSITE" id="PS00987">
    <property type="entry name" value="PTPS_1"/>
    <property type="match status" value="1"/>
</dbReference>
<dbReference type="GO" id="GO:0006729">
    <property type="term" value="P:tetrahydrobiopterin biosynthetic process"/>
    <property type="evidence" value="ECO:0007669"/>
    <property type="project" value="InterPro"/>
</dbReference>
<organism evidence="1 2">
    <name type="scientific">Malurus cyaneus samueli</name>
    <dbReference type="NCBI Taxonomy" id="2593467"/>
    <lineage>
        <taxon>Eukaryota</taxon>
        <taxon>Metazoa</taxon>
        <taxon>Chordata</taxon>
        <taxon>Craniata</taxon>
        <taxon>Vertebrata</taxon>
        <taxon>Euteleostomi</taxon>
        <taxon>Archelosauria</taxon>
        <taxon>Archosauria</taxon>
        <taxon>Dinosauria</taxon>
        <taxon>Saurischia</taxon>
        <taxon>Theropoda</taxon>
        <taxon>Coelurosauria</taxon>
        <taxon>Aves</taxon>
        <taxon>Neognathae</taxon>
        <taxon>Neoaves</taxon>
        <taxon>Telluraves</taxon>
        <taxon>Australaves</taxon>
        <taxon>Passeriformes</taxon>
        <taxon>Meliphagoidea</taxon>
        <taxon>Maluridae</taxon>
        <taxon>Malurus</taxon>
    </lineage>
</organism>
<dbReference type="InterPro" id="IPR038418">
    <property type="entry name" value="6-PTP_synth/QueD_sf"/>
</dbReference>
<evidence type="ECO:0000313" key="1">
    <source>
        <dbReference type="Ensembl" id="ENSMCSP00000005789.1"/>
    </source>
</evidence>
<dbReference type="AlphaFoldDB" id="A0A8C5TCA1"/>
<protein>
    <recommendedName>
        <fullName evidence="3">6-pyruvoyltetrahydropterin synthase</fullName>
    </recommendedName>
</protein>
<evidence type="ECO:0008006" key="3">
    <source>
        <dbReference type="Google" id="ProtNLM"/>
    </source>
</evidence>
<dbReference type="InterPro" id="IPR022470">
    <property type="entry name" value="PTPS_Cys_AS"/>
</dbReference>
<dbReference type="Gene3D" id="3.30.479.10">
    <property type="entry name" value="6-pyruvoyl tetrahydropterin synthase/QueD"/>
    <property type="match status" value="1"/>
</dbReference>
<evidence type="ECO:0000313" key="2">
    <source>
        <dbReference type="Proteomes" id="UP000694560"/>
    </source>
</evidence>
<sequence>SVRDVAAFRPPGAAVALCHFSACHRLHSKSLSEEENRKIFGKCNNPNGHGHNYKGGEVTSSLFHGMMLLSE</sequence>
<dbReference type="Ensembl" id="ENSMCST00000005924.1">
    <property type="protein sequence ID" value="ENSMCSP00000005789.1"/>
    <property type="gene ID" value="ENSMCSG00000004199.1"/>
</dbReference>